<dbReference type="SUPFAM" id="SSF47413">
    <property type="entry name" value="lambda repressor-like DNA-binding domains"/>
    <property type="match status" value="1"/>
</dbReference>
<dbReference type="PROSITE" id="PS50943">
    <property type="entry name" value="HTH_CROC1"/>
    <property type="match status" value="1"/>
</dbReference>
<dbReference type="PANTHER" id="PTHR35010:SF4">
    <property type="entry name" value="BLL5781 PROTEIN"/>
    <property type="match status" value="1"/>
</dbReference>
<accession>A0ABT1H935</accession>
<dbReference type="InterPro" id="IPR001387">
    <property type="entry name" value="Cro/C1-type_HTH"/>
</dbReference>
<dbReference type="Pfam" id="PF17765">
    <property type="entry name" value="MLTR_LBD"/>
    <property type="match status" value="1"/>
</dbReference>
<feature type="domain" description="HTH cro/C1-type" evidence="1">
    <location>
        <begin position="11"/>
        <end position="65"/>
    </location>
</feature>
<dbReference type="CDD" id="cd00093">
    <property type="entry name" value="HTH_XRE"/>
    <property type="match status" value="1"/>
</dbReference>
<dbReference type="PANTHER" id="PTHR35010">
    <property type="entry name" value="BLL4672 PROTEIN-RELATED"/>
    <property type="match status" value="1"/>
</dbReference>
<name>A0ABT1H935_9NOCA</name>
<protein>
    <submittedName>
        <fullName evidence="2">Transcriptional regulator, contains XRE-family HTH domain</fullName>
    </submittedName>
</protein>
<dbReference type="InterPro" id="IPR041413">
    <property type="entry name" value="MLTR_LBD"/>
</dbReference>
<sequence>MTATVPVGEQLRAWRERRGLSQLAVSSETGVSTRHLSWVETGRSRPSAAMVLRLADHLDVPLRERNRLLLSAGHAPVHTEHDLSDPEVAAVADALRAVLDAHRPHPALVLDRRWRLVAANDAVAPLLAGCAEHLLAPPVDVLRLTLHPDGLAPRIVDLPTWRSHLLTRVRRRHHADGDPQLGAVLAEFDDPSDAPTPPTDPVVTMRLRVADTVLSMFSMAAAVQTAGDVTVEELTVELFFPADVATREWFARE</sequence>
<dbReference type="Pfam" id="PF13560">
    <property type="entry name" value="HTH_31"/>
    <property type="match status" value="1"/>
</dbReference>
<dbReference type="Proteomes" id="UP001205740">
    <property type="component" value="Unassembled WGS sequence"/>
</dbReference>
<dbReference type="RefSeq" id="WP_253656007.1">
    <property type="nucleotide sequence ID" value="NZ_BAAAOE010000002.1"/>
</dbReference>
<evidence type="ECO:0000259" key="1">
    <source>
        <dbReference type="PROSITE" id="PS50943"/>
    </source>
</evidence>
<reference evidence="2 3" key="1">
    <citation type="submission" date="2022-06" db="EMBL/GenBank/DDBJ databases">
        <title>Genomic Encyclopedia of Archaeal and Bacterial Type Strains, Phase II (KMG-II): from individual species to whole genera.</title>
        <authorList>
            <person name="Goeker M."/>
        </authorList>
    </citation>
    <scope>NUCLEOTIDE SEQUENCE [LARGE SCALE GENOMIC DNA]</scope>
    <source>
        <strain evidence="2 3">DSM 45037</strain>
    </source>
</reference>
<proteinExistence type="predicted"/>
<evidence type="ECO:0000313" key="3">
    <source>
        <dbReference type="Proteomes" id="UP001205740"/>
    </source>
</evidence>
<comment type="caution">
    <text evidence="2">The sequence shown here is derived from an EMBL/GenBank/DDBJ whole genome shotgun (WGS) entry which is preliminary data.</text>
</comment>
<dbReference type="SMART" id="SM00530">
    <property type="entry name" value="HTH_XRE"/>
    <property type="match status" value="1"/>
</dbReference>
<gene>
    <name evidence="2" type="ORF">LX12_003635</name>
</gene>
<keyword evidence="3" id="KW-1185">Reference proteome</keyword>
<dbReference type="Gene3D" id="3.30.450.180">
    <property type="match status" value="1"/>
</dbReference>
<dbReference type="InterPro" id="IPR010982">
    <property type="entry name" value="Lambda_DNA-bd_dom_sf"/>
</dbReference>
<evidence type="ECO:0000313" key="2">
    <source>
        <dbReference type="EMBL" id="MCP2162427.1"/>
    </source>
</evidence>
<organism evidence="2 3">
    <name type="scientific">Williamsia serinedens</name>
    <dbReference type="NCBI Taxonomy" id="391736"/>
    <lineage>
        <taxon>Bacteria</taxon>
        <taxon>Bacillati</taxon>
        <taxon>Actinomycetota</taxon>
        <taxon>Actinomycetes</taxon>
        <taxon>Mycobacteriales</taxon>
        <taxon>Nocardiaceae</taxon>
        <taxon>Williamsia</taxon>
    </lineage>
</organism>
<dbReference type="Gene3D" id="1.10.260.40">
    <property type="entry name" value="lambda repressor-like DNA-binding domains"/>
    <property type="match status" value="1"/>
</dbReference>
<dbReference type="EMBL" id="JAMTCG010000007">
    <property type="protein sequence ID" value="MCP2162427.1"/>
    <property type="molecule type" value="Genomic_DNA"/>
</dbReference>